<sequence>MMRPSANMMILKPSVGKMTLTELSTKMMTSI</sequence>
<keyword evidence="2" id="KW-1185">Reference proteome</keyword>
<accession>A0AAD9XYR8</accession>
<evidence type="ECO:0000313" key="1">
    <source>
        <dbReference type="EMBL" id="KAK2729895.1"/>
    </source>
</evidence>
<dbReference type="EMBL" id="VYYT01000749">
    <property type="protein sequence ID" value="KAK2729895.1"/>
    <property type="molecule type" value="Genomic_DNA"/>
</dbReference>
<comment type="caution">
    <text evidence="1">The sequence shown here is derived from an EMBL/GenBank/DDBJ whole genome shotgun (WGS) entry which is preliminary data.</text>
</comment>
<reference evidence="1" key="1">
    <citation type="submission" date="2023-02" db="EMBL/GenBank/DDBJ databases">
        <title>Colletotrichum kahawae CIFC_Que2 genome sequencing and assembly.</title>
        <authorList>
            <person name="Baroncelli R."/>
        </authorList>
    </citation>
    <scope>NUCLEOTIDE SEQUENCE</scope>
    <source>
        <strain evidence="1">CIFC_Que2</strain>
    </source>
</reference>
<evidence type="ECO:0000313" key="2">
    <source>
        <dbReference type="Proteomes" id="UP001281614"/>
    </source>
</evidence>
<dbReference type="Proteomes" id="UP001281614">
    <property type="component" value="Unassembled WGS sequence"/>
</dbReference>
<proteinExistence type="predicted"/>
<dbReference type="AlphaFoldDB" id="A0AAD9XYR8"/>
<organism evidence="1 2">
    <name type="scientific">Colletotrichum kahawae</name>
    <name type="common">Coffee berry disease fungus</name>
    <dbReference type="NCBI Taxonomy" id="34407"/>
    <lineage>
        <taxon>Eukaryota</taxon>
        <taxon>Fungi</taxon>
        <taxon>Dikarya</taxon>
        <taxon>Ascomycota</taxon>
        <taxon>Pezizomycotina</taxon>
        <taxon>Sordariomycetes</taxon>
        <taxon>Hypocreomycetidae</taxon>
        <taxon>Glomerellales</taxon>
        <taxon>Glomerellaceae</taxon>
        <taxon>Colletotrichum</taxon>
        <taxon>Colletotrichum gloeosporioides species complex</taxon>
    </lineage>
</organism>
<gene>
    <name evidence="1" type="ORF">CKAH01_19141</name>
</gene>
<protein>
    <submittedName>
        <fullName evidence="1">Uncharacterized protein</fullName>
    </submittedName>
</protein>
<name>A0AAD9XYR8_COLKA</name>